<feature type="domain" description="HTH tetR-type" evidence="5">
    <location>
        <begin position="15"/>
        <end position="74"/>
    </location>
</feature>
<dbReference type="InterPro" id="IPR001647">
    <property type="entry name" value="HTH_TetR"/>
</dbReference>
<keyword evidence="2 4" id="KW-0238">DNA-binding</keyword>
<dbReference type="RefSeq" id="WP_329407535.1">
    <property type="nucleotide sequence ID" value="NZ_CP109441.1"/>
</dbReference>
<dbReference type="InterPro" id="IPR036271">
    <property type="entry name" value="Tet_transcr_reg_TetR-rel_C_sf"/>
</dbReference>
<keyword evidence="1" id="KW-0805">Transcription regulation</keyword>
<dbReference type="EMBL" id="CP109441">
    <property type="protein sequence ID" value="WUV44560.1"/>
    <property type="molecule type" value="Genomic_DNA"/>
</dbReference>
<accession>A0ABZ1YQM5</accession>
<dbReference type="PRINTS" id="PR00455">
    <property type="entry name" value="HTHTETR"/>
</dbReference>
<evidence type="ECO:0000259" key="5">
    <source>
        <dbReference type="PROSITE" id="PS50977"/>
    </source>
</evidence>
<dbReference type="Pfam" id="PF00440">
    <property type="entry name" value="TetR_N"/>
    <property type="match status" value="1"/>
</dbReference>
<dbReference type="Proteomes" id="UP001432062">
    <property type="component" value="Chromosome"/>
</dbReference>
<dbReference type="InterPro" id="IPR009057">
    <property type="entry name" value="Homeodomain-like_sf"/>
</dbReference>
<dbReference type="InterPro" id="IPR050109">
    <property type="entry name" value="HTH-type_TetR-like_transc_reg"/>
</dbReference>
<evidence type="ECO:0000313" key="7">
    <source>
        <dbReference type="Proteomes" id="UP001432062"/>
    </source>
</evidence>
<dbReference type="SUPFAM" id="SSF46689">
    <property type="entry name" value="Homeodomain-like"/>
    <property type="match status" value="1"/>
</dbReference>
<feature type="DNA-binding region" description="H-T-H motif" evidence="4">
    <location>
        <begin position="37"/>
        <end position="56"/>
    </location>
</feature>
<dbReference type="PANTHER" id="PTHR30055">
    <property type="entry name" value="HTH-TYPE TRANSCRIPTIONAL REGULATOR RUTR"/>
    <property type="match status" value="1"/>
</dbReference>
<evidence type="ECO:0000313" key="6">
    <source>
        <dbReference type="EMBL" id="WUV44560.1"/>
    </source>
</evidence>
<sequence length="185" mass="19922">MTASRRQNPGPKAAAENRAALIRAARTVFAENGFDAPFSLIARAAGVGQGVLYRHFPTRESMALAVFEENIVEIEVLAAAPATTVADVLALIVDQLTASAAFIAMIYPTNTEDEELLGTGWRLLGLIAEMLDDPRRRGEIRADVTATDIVIAVAMLATLLAKIDPQSREVTSRQAWALLERGLHA</sequence>
<dbReference type="PANTHER" id="PTHR30055:SF234">
    <property type="entry name" value="HTH-TYPE TRANSCRIPTIONAL REGULATOR BETI"/>
    <property type="match status" value="1"/>
</dbReference>
<evidence type="ECO:0000256" key="2">
    <source>
        <dbReference type="ARBA" id="ARBA00023125"/>
    </source>
</evidence>
<proteinExistence type="predicted"/>
<gene>
    <name evidence="6" type="ORF">OG563_36135</name>
</gene>
<keyword evidence="3" id="KW-0804">Transcription</keyword>
<evidence type="ECO:0000256" key="1">
    <source>
        <dbReference type="ARBA" id="ARBA00023015"/>
    </source>
</evidence>
<reference evidence="6" key="1">
    <citation type="submission" date="2022-10" db="EMBL/GenBank/DDBJ databases">
        <title>The complete genomes of actinobacterial strains from the NBC collection.</title>
        <authorList>
            <person name="Joergensen T.S."/>
            <person name="Alvarez Arevalo M."/>
            <person name="Sterndorff E.B."/>
            <person name="Faurdal D."/>
            <person name="Vuksanovic O."/>
            <person name="Mourched A.-S."/>
            <person name="Charusanti P."/>
            <person name="Shaw S."/>
            <person name="Blin K."/>
            <person name="Weber T."/>
        </authorList>
    </citation>
    <scope>NUCLEOTIDE SEQUENCE</scope>
    <source>
        <strain evidence="6">NBC_01482</strain>
    </source>
</reference>
<evidence type="ECO:0000256" key="4">
    <source>
        <dbReference type="PROSITE-ProRule" id="PRU00335"/>
    </source>
</evidence>
<dbReference type="SUPFAM" id="SSF48498">
    <property type="entry name" value="Tetracyclin repressor-like, C-terminal domain"/>
    <property type="match status" value="1"/>
</dbReference>
<evidence type="ECO:0000256" key="3">
    <source>
        <dbReference type="ARBA" id="ARBA00023163"/>
    </source>
</evidence>
<dbReference type="PROSITE" id="PS50977">
    <property type="entry name" value="HTH_TETR_2"/>
    <property type="match status" value="1"/>
</dbReference>
<organism evidence="6 7">
    <name type="scientific">Nocardia vinacea</name>
    <dbReference type="NCBI Taxonomy" id="96468"/>
    <lineage>
        <taxon>Bacteria</taxon>
        <taxon>Bacillati</taxon>
        <taxon>Actinomycetota</taxon>
        <taxon>Actinomycetes</taxon>
        <taxon>Mycobacteriales</taxon>
        <taxon>Nocardiaceae</taxon>
        <taxon>Nocardia</taxon>
    </lineage>
</organism>
<keyword evidence="7" id="KW-1185">Reference proteome</keyword>
<name>A0ABZ1YQM5_9NOCA</name>
<dbReference type="Gene3D" id="1.10.357.10">
    <property type="entry name" value="Tetracycline Repressor, domain 2"/>
    <property type="match status" value="1"/>
</dbReference>
<protein>
    <submittedName>
        <fullName evidence="6">TetR/AcrR family transcriptional regulator</fullName>
    </submittedName>
</protein>